<feature type="transmembrane region" description="Helical" evidence="1">
    <location>
        <begin position="12"/>
        <end position="32"/>
    </location>
</feature>
<dbReference type="EMBL" id="PQXN01000207">
    <property type="protein sequence ID" value="TGO49499.1"/>
    <property type="molecule type" value="Genomic_DNA"/>
</dbReference>
<sequence>MSFDILDYVKLTSLVGSASHCLVLSIVVAVLIRDTLIFLGFLIFILLAGLFIVILAVISVDGSTYSMIDDLEFSIVVLGIDSSELSLNSKSIVERMV</sequence>
<proteinExistence type="predicted"/>
<keyword evidence="1" id="KW-1133">Transmembrane helix</keyword>
<organism evidence="2 3">
    <name type="scientific">Botryotinia convoluta</name>
    <dbReference type="NCBI Taxonomy" id="54673"/>
    <lineage>
        <taxon>Eukaryota</taxon>
        <taxon>Fungi</taxon>
        <taxon>Dikarya</taxon>
        <taxon>Ascomycota</taxon>
        <taxon>Pezizomycotina</taxon>
        <taxon>Leotiomycetes</taxon>
        <taxon>Helotiales</taxon>
        <taxon>Sclerotiniaceae</taxon>
        <taxon>Botryotinia</taxon>
    </lineage>
</organism>
<evidence type="ECO:0000256" key="1">
    <source>
        <dbReference type="SAM" id="Phobius"/>
    </source>
</evidence>
<accession>A0A4Z1HK59</accession>
<name>A0A4Z1HK59_9HELO</name>
<comment type="caution">
    <text evidence="2">The sequence shown here is derived from an EMBL/GenBank/DDBJ whole genome shotgun (WGS) entry which is preliminary data.</text>
</comment>
<protein>
    <submittedName>
        <fullName evidence="2">Uncharacterized protein</fullName>
    </submittedName>
</protein>
<keyword evidence="1" id="KW-0812">Transmembrane</keyword>
<gene>
    <name evidence="2" type="ORF">BCON_0208g00020</name>
</gene>
<keyword evidence="3" id="KW-1185">Reference proteome</keyword>
<keyword evidence="1" id="KW-0472">Membrane</keyword>
<reference evidence="2 3" key="1">
    <citation type="submission" date="2017-12" db="EMBL/GenBank/DDBJ databases">
        <title>Comparative genomics of Botrytis spp.</title>
        <authorList>
            <person name="Valero-Jimenez C.A."/>
            <person name="Tapia P."/>
            <person name="Veloso J."/>
            <person name="Silva-Moreno E."/>
            <person name="Staats M."/>
            <person name="Valdes J.H."/>
            <person name="Van Kan J.A.L."/>
        </authorList>
    </citation>
    <scope>NUCLEOTIDE SEQUENCE [LARGE SCALE GENOMIC DNA]</scope>
    <source>
        <strain evidence="2 3">MUCL11595</strain>
    </source>
</reference>
<dbReference type="Proteomes" id="UP000297527">
    <property type="component" value="Unassembled WGS sequence"/>
</dbReference>
<dbReference type="AlphaFoldDB" id="A0A4Z1HK59"/>
<evidence type="ECO:0000313" key="2">
    <source>
        <dbReference type="EMBL" id="TGO49499.1"/>
    </source>
</evidence>
<evidence type="ECO:0000313" key="3">
    <source>
        <dbReference type="Proteomes" id="UP000297527"/>
    </source>
</evidence>
<feature type="transmembrane region" description="Helical" evidence="1">
    <location>
        <begin position="38"/>
        <end position="58"/>
    </location>
</feature>